<dbReference type="RefSeq" id="WP_163788414.1">
    <property type="nucleotide sequence ID" value="NZ_AP022587.1"/>
</dbReference>
<dbReference type="PANTHER" id="PTHR46268">
    <property type="entry name" value="STRESS RESPONSE PROTEIN NHAX"/>
    <property type="match status" value="1"/>
</dbReference>
<dbReference type="KEGG" id="msto:MSTO_04810"/>
<dbReference type="InterPro" id="IPR006015">
    <property type="entry name" value="Universal_stress_UspA"/>
</dbReference>
<dbReference type="Proteomes" id="UP000467130">
    <property type="component" value="Chromosome"/>
</dbReference>
<dbReference type="AlphaFoldDB" id="A0A7I7Q2Q4"/>
<dbReference type="PRINTS" id="PR01438">
    <property type="entry name" value="UNVRSLSTRESS"/>
</dbReference>
<name>A0A7I7Q2Q4_9MYCO</name>
<organism evidence="3 4">
    <name type="scientific">Mycobacterium stomatepiae</name>
    <dbReference type="NCBI Taxonomy" id="470076"/>
    <lineage>
        <taxon>Bacteria</taxon>
        <taxon>Bacillati</taxon>
        <taxon>Actinomycetota</taxon>
        <taxon>Actinomycetes</taxon>
        <taxon>Mycobacteriales</taxon>
        <taxon>Mycobacteriaceae</taxon>
        <taxon>Mycobacterium</taxon>
        <taxon>Mycobacterium simiae complex</taxon>
    </lineage>
</organism>
<evidence type="ECO:0000259" key="2">
    <source>
        <dbReference type="Pfam" id="PF00582"/>
    </source>
</evidence>
<evidence type="ECO:0000313" key="4">
    <source>
        <dbReference type="Proteomes" id="UP000467130"/>
    </source>
</evidence>
<dbReference type="SUPFAM" id="SSF52402">
    <property type="entry name" value="Adenine nucleotide alpha hydrolases-like"/>
    <property type="match status" value="2"/>
</dbReference>
<gene>
    <name evidence="3" type="ORF">MSTO_04810</name>
</gene>
<reference evidence="3 4" key="1">
    <citation type="journal article" date="2019" name="Emerg. Microbes Infect.">
        <title>Comprehensive subspecies identification of 175 nontuberculous mycobacteria species based on 7547 genomic profiles.</title>
        <authorList>
            <person name="Matsumoto Y."/>
            <person name="Kinjo T."/>
            <person name="Motooka D."/>
            <person name="Nabeya D."/>
            <person name="Jung N."/>
            <person name="Uechi K."/>
            <person name="Horii T."/>
            <person name="Iida T."/>
            <person name="Fujita J."/>
            <person name="Nakamura S."/>
        </authorList>
    </citation>
    <scope>NUCLEOTIDE SEQUENCE [LARGE SCALE GENOMIC DNA]</scope>
    <source>
        <strain evidence="3 4">JCM 17783</strain>
    </source>
</reference>
<evidence type="ECO:0000313" key="3">
    <source>
        <dbReference type="EMBL" id="BBY20276.1"/>
    </source>
</evidence>
<dbReference type="InterPro" id="IPR006016">
    <property type="entry name" value="UspA"/>
</dbReference>
<comment type="similarity">
    <text evidence="1">Belongs to the universal stress protein A family.</text>
</comment>
<dbReference type="InterPro" id="IPR014729">
    <property type="entry name" value="Rossmann-like_a/b/a_fold"/>
</dbReference>
<accession>A0A7I7Q2Q4</accession>
<keyword evidence="4" id="KW-1185">Reference proteome</keyword>
<evidence type="ECO:0000256" key="1">
    <source>
        <dbReference type="ARBA" id="ARBA00008791"/>
    </source>
</evidence>
<dbReference type="PANTHER" id="PTHR46268:SF6">
    <property type="entry name" value="UNIVERSAL STRESS PROTEIN UP12"/>
    <property type="match status" value="1"/>
</dbReference>
<dbReference type="EMBL" id="AP022587">
    <property type="protein sequence ID" value="BBY20276.1"/>
    <property type="molecule type" value="Genomic_DNA"/>
</dbReference>
<dbReference type="Gene3D" id="3.40.50.620">
    <property type="entry name" value="HUPs"/>
    <property type="match status" value="2"/>
</dbReference>
<protein>
    <submittedName>
        <fullName evidence="3">Universal stress protein</fullName>
    </submittedName>
</protein>
<sequence>MSLPQSSQQRVVVGIDGSDAAINAAKWAVTEAISRDVPLRLVHAIPQREPDGAANDASLDIEYGQAALRAACTAVNAMGTPVKIDTDLVHGSPASVLIDESDYAAMICIGSIGIDQLARRILGSTAATVAEKAHCPVAVIRHNREGADPNSGWVAVVVDDSPGNDAVLEHGFREARLRDAPILAMGVWRWGLGEIPYRQLDDRLRRWVSEYREVNVLPAAARSGAAEFLSGTDQSVQLAVVDSSDADQVARIVGPINSHFGHEGCSVLVVRS</sequence>
<dbReference type="Pfam" id="PF00582">
    <property type="entry name" value="Usp"/>
    <property type="match status" value="1"/>
</dbReference>
<feature type="domain" description="UspA" evidence="2">
    <location>
        <begin position="9"/>
        <end position="141"/>
    </location>
</feature>
<proteinExistence type="inferred from homology"/>